<evidence type="ECO:0000313" key="3">
    <source>
        <dbReference type="Proteomes" id="UP000299102"/>
    </source>
</evidence>
<comment type="caution">
    <text evidence="2">The sequence shown here is derived from an EMBL/GenBank/DDBJ whole genome shotgun (WGS) entry which is preliminary data.</text>
</comment>
<evidence type="ECO:0000256" key="1">
    <source>
        <dbReference type="SAM" id="MobiDB-lite"/>
    </source>
</evidence>
<keyword evidence="3" id="KW-1185">Reference proteome</keyword>
<name>A0A4C1Y3Y6_EUMVA</name>
<feature type="region of interest" description="Disordered" evidence="1">
    <location>
        <begin position="1"/>
        <end position="32"/>
    </location>
</feature>
<dbReference type="Proteomes" id="UP000299102">
    <property type="component" value="Unassembled WGS sequence"/>
</dbReference>
<proteinExistence type="predicted"/>
<protein>
    <submittedName>
        <fullName evidence="2">Uncharacterized protein</fullName>
    </submittedName>
</protein>
<accession>A0A4C1Y3Y6</accession>
<organism evidence="2 3">
    <name type="scientific">Eumeta variegata</name>
    <name type="common">Bagworm moth</name>
    <name type="synonym">Eumeta japonica</name>
    <dbReference type="NCBI Taxonomy" id="151549"/>
    <lineage>
        <taxon>Eukaryota</taxon>
        <taxon>Metazoa</taxon>
        <taxon>Ecdysozoa</taxon>
        <taxon>Arthropoda</taxon>
        <taxon>Hexapoda</taxon>
        <taxon>Insecta</taxon>
        <taxon>Pterygota</taxon>
        <taxon>Neoptera</taxon>
        <taxon>Endopterygota</taxon>
        <taxon>Lepidoptera</taxon>
        <taxon>Glossata</taxon>
        <taxon>Ditrysia</taxon>
        <taxon>Tineoidea</taxon>
        <taxon>Psychidae</taxon>
        <taxon>Oiketicinae</taxon>
        <taxon>Eumeta</taxon>
    </lineage>
</organism>
<dbReference type="AlphaFoldDB" id="A0A4C1Y3Y6"/>
<reference evidence="2 3" key="1">
    <citation type="journal article" date="2019" name="Commun. Biol.">
        <title>The bagworm genome reveals a unique fibroin gene that provides high tensile strength.</title>
        <authorList>
            <person name="Kono N."/>
            <person name="Nakamura H."/>
            <person name="Ohtoshi R."/>
            <person name="Tomita M."/>
            <person name="Numata K."/>
            <person name="Arakawa K."/>
        </authorList>
    </citation>
    <scope>NUCLEOTIDE SEQUENCE [LARGE SCALE GENOMIC DNA]</scope>
</reference>
<sequence length="102" mass="10918">MRGDTPRGKMNVCSETDVRRGRGGGRGVGARPPCSRDYRKRSILYSTILQSNSFICHLLASCTLAVRMNAVGGSKIAVRAGPAHVATGQIATARSRFSLQLL</sequence>
<dbReference type="EMBL" id="BGZK01001049">
    <property type="protein sequence ID" value="GBP69684.1"/>
    <property type="molecule type" value="Genomic_DNA"/>
</dbReference>
<evidence type="ECO:0000313" key="2">
    <source>
        <dbReference type="EMBL" id="GBP69684.1"/>
    </source>
</evidence>
<gene>
    <name evidence="2" type="ORF">EVAR_49771_1</name>
</gene>